<gene>
    <name evidence="4" type="ORF">EV356DRAFT_513713</name>
</gene>
<name>A0A6A6HCK5_VIRVR</name>
<evidence type="ECO:0000256" key="3">
    <source>
        <dbReference type="SAM" id="MobiDB-lite"/>
    </source>
</evidence>
<dbReference type="Proteomes" id="UP000800092">
    <property type="component" value="Unassembled WGS sequence"/>
</dbReference>
<reference evidence="4" key="1">
    <citation type="journal article" date="2020" name="Stud. Mycol.">
        <title>101 Dothideomycetes genomes: a test case for predicting lifestyles and emergence of pathogens.</title>
        <authorList>
            <person name="Haridas S."/>
            <person name="Albert R."/>
            <person name="Binder M."/>
            <person name="Bloem J."/>
            <person name="Labutti K."/>
            <person name="Salamov A."/>
            <person name="Andreopoulos B."/>
            <person name="Baker S."/>
            <person name="Barry K."/>
            <person name="Bills G."/>
            <person name="Bluhm B."/>
            <person name="Cannon C."/>
            <person name="Castanera R."/>
            <person name="Culley D."/>
            <person name="Daum C."/>
            <person name="Ezra D."/>
            <person name="Gonzalez J."/>
            <person name="Henrissat B."/>
            <person name="Kuo A."/>
            <person name="Liang C."/>
            <person name="Lipzen A."/>
            <person name="Lutzoni F."/>
            <person name="Magnuson J."/>
            <person name="Mondo S."/>
            <person name="Nolan M."/>
            <person name="Ohm R."/>
            <person name="Pangilinan J."/>
            <person name="Park H.-J."/>
            <person name="Ramirez L."/>
            <person name="Alfaro M."/>
            <person name="Sun H."/>
            <person name="Tritt A."/>
            <person name="Yoshinaga Y."/>
            <person name="Zwiers L.-H."/>
            <person name="Turgeon B."/>
            <person name="Goodwin S."/>
            <person name="Spatafora J."/>
            <person name="Crous P."/>
            <person name="Grigoriev I."/>
        </authorList>
    </citation>
    <scope>NUCLEOTIDE SEQUENCE</scope>
    <source>
        <strain evidence="4">Tuck. ex Michener</strain>
    </source>
</reference>
<evidence type="ECO:0000313" key="4">
    <source>
        <dbReference type="EMBL" id="KAF2235835.1"/>
    </source>
</evidence>
<feature type="region of interest" description="Disordered" evidence="3">
    <location>
        <begin position="1"/>
        <end position="35"/>
    </location>
</feature>
<dbReference type="AlphaFoldDB" id="A0A6A6HCK5"/>
<accession>A0A6A6HCK5</accession>
<evidence type="ECO:0000256" key="2">
    <source>
        <dbReference type="ARBA" id="ARBA00023235"/>
    </source>
</evidence>
<dbReference type="Pfam" id="PF04303">
    <property type="entry name" value="PrpF"/>
    <property type="match status" value="1"/>
</dbReference>
<keyword evidence="5" id="KW-1185">Reference proteome</keyword>
<organism evidence="4 5">
    <name type="scientific">Viridothelium virens</name>
    <name type="common">Speckled blister lichen</name>
    <name type="synonym">Trypethelium virens</name>
    <dbReference type="NCBI Taxonomy" id="1048519"/>
    <lineage>
        <taxon>Eukaryota</taxon>
        <taxon>Fungi</taxon>
        <taxon>Dikarya</taxon>
        <taxon>Ascomycota</taxon>
        <taxon>Pezizomycotina</taxon>
        <taxon>Dothideomycetes</taxon>
        <taxon>Dothideomycetes incertae sedis</taxon>
        <taxon>Trypetheliales</taxon>
        <taxon>Trypetheliaceae</taxon>
        <taxon>Viridothelium</taxon>
    </lineage>
</organism>
<proteinExistence type="inferred from homology"/>
<keyword evidence="2" id="KW-0413">Isomerase</keyword>
<protein>
    <submittedName>
        <fullName evidence="4">DUF453-domain-containing protein</fullName>
    </submittedName>
</protein>
<dbReference type="PANTHER" id="PTHR43709">
    <property type="entry name" value="ACONITATE ISOMERASE-RELATED"/>
    <property type="match status" value="1"/>
</dbReference>
<sequence length="495" mass="53103">MEYPRSNTKADRQRICGHDDQHAEGSSGETCPKTYKDASYTNVQGVVTTDIRTGDGGTQTVRPHQEYSINKNSLPVATDYSSPNGNIWRWSEVILNSHLRVLLQLEKSTSFIQSRQIYSITRRVMQQNSLRAAYYRGGTSRAVIFRQEDLPPDRDEWGPIFRGVIGSPDPNGRQLDGLGGGISSLSKVCVVGPPSHQDAEVDYTFVAVGVKDDEVDMSANCGNMTSAIGPFAIEAGLVSAGANGERVLKIHNTNTGKLIEAAFAVEDGEVVMKGDYAIDGVAGTAAKIRLAFVSPGGSKTGKILPTDSVNDTFDGLKATCIDVGNPCVFVQASDLNVPSSILPDELLAHPTLLDQLETIRRKAAVRMRLASDEANVSGSIPKIAMVSRPHAHKILSGAELSEESADLVVRAISVGQPHRAVPVTVALALAAASKLQSSVVYRNTSQNPVDPDGTTICHSSGRLLVTADVDSKGDVKSATVFRTARRIMEGTVYWK</sequence>
<evidence type="ECO:0000256" key="1">
    <source>
        <dbReference type="ARBA" id="ARBA00007673"/>
    </source>
</evidence>
<dbReference type="Gene3D" id="3.10.310.10">
    <property type="entry name" value="Diaminopimelate Epimerase, Chain A, domain 1"/>
    <property type="match status" value="2"/>
</dbReference>
<comment type="similarity">
    <text evidence="1">Belongs to the PrpF family.</text>
</comment>
<dbReference type="SUPFAM" id="SSF54506">
    <property type="entry name" value="Diaminopimelate epimerase-like"/>
    <property type="match status" value="2"/>
</dbReference>
<dbReference type="GO" id="GO:0016853">
    <property type="term" value="F:isomerase activity"/>
    <property type="evidence" value="ECO:0007669"/>
    <property type="project" value="UniProtKB-KW"/>
</dbReference>
<feature type="compositionally biased region" description="Basic and acidic residues" evidence="3">
    <location>
        <begin position="8"/>
        <end position="23"/>
    </location>
</feature>
<evidence type="ECO:0000313" key="5">
    <source>
        <dbReference type="Proteomes" id="UP000800092"/>
    </source>
</evidence>
<dbReference type="OrthoDB" id="10267539at2759"/>
<dbReference type="PANTHER" id="PTHR43709:SF2">
    <property type="entry name" value="DUF453 DOMAIN PROTEIN (AFU_ORTHOLOGUE AFUA_6G00360)"/>
    <property type="match status" value="1"/>
</dbReference>
<dbReference type="InterPro" id="IPR007400">
    <property type="entry name" value="PrpF-like"/>
</dbReference>
<dbReference type="EMBL" id="ML991789">
    <property type="protein sequence ID" value="KAF2235835.1"/>
    <property type="molecule type" value="Genomic_DNA"/>
</dbReference>